<gene>
    <name evidence="1" type="ORF">JCM19300_2828</name>
</gene>
<dbReference type="Proteomes" id="UP000029644">
    <property type="component" value="Unassembled WGS sequence"/>
</dbReference>
<organism evidence="1 2">
    <name type="scientific">Algibacter lectus</name>
    <dbReference type="NCBI Taxonomy" id="221126"/>
    <lineage>
        <taxon>Bacteria</taxon>
        <taxon>Pseudomonadati</taxon>
        <taxon>Bacteroidota</taxon>
        <taxon>Flavobacteriia</taxon>
        <taxon>Flavobacteriales</taxon>
        <taxon>Flavobacteriaceae</taxon>
        <taxon>Algibacter</taxon>
    </lineage>
</organism>
<protein>
    <submittedName>
        <fullName evidence="1">Uncharacterized protein</fullName>
    </submittedName>
</protein>
<accession>A0A090WC23</accession>
<comment type="caution">
    <text evidence="1">The sequence shown here is derived from an EMBL/GenBank/DDBJ whole genome shotgun (WGS) entry which is preliminary data.</text>
</comment>
<dbReference type="AlphaFoldDB" id="A0A090WC23"/>
<evidence type="ECO:0000313" key="2">
    <source>
        <dbReference type="Proteomes" id="UP000029644"/>
    </source>
</evidence>
<sequence>MIGEISLLKEGQGHPSGLGALRKLTIGNIKLEEDIVALMRLIISVMLLDQVECQ</sequence>
<evidence type="ECO:0000313" key="1">
    <source>
        <dbReference type="EMBL" id="GAL65097.1"/>
    </source>
</evidence>
<dbReference type="EMBL" id="BBNQ01000034">
    <property type="protein sequence ID" value="GAL65097.1"/>
    <property type="molecule type" value="Genomic_DNA"/>
</dbReference>
<reference evidence="1 2" key="1">
    <citation type="journal article" date="2014" name="Genome Announc.">
        <title>Draft Genome Sequences of Marine Flavobacterium Algibacter lectus Strains SS8 and NR4.</title>
        <authorList>
            <person name="Takatani N."/>
            <person name="Nakanishi M."/>
            <person name="Meirelles P."/>
            <person name="Mino S."/>
            <person name="Suda W."/>
            <person name="Oshima K."/>
            <person name="Hattori M."/>
            <person name="Ohkuma M."/>
            <person name="Hosokawa M."/>
            <person name="Miyashita K."/>
            <person name="Thompson F.L."/>
            <person name="Niwa A."/>
            <person name="Sawabe T."/>
            <person name="Sawabe T."/>
        </authorList>
    </citation>
    <scope>NUCLEOTIDE SEQUENCE [LARGE SCALE GENOMIC DNA]</scope>
    <source>
        <strain evidence="1 2">JCM 19300</strain>
    </source>
</reference>
<proteinExistence type="predicted"/>
<name>A0A090WC23_9FLAO</name>